<reference evidence="2" key="1">
    <citation type="submission" date="2016-11" db="UniProtKB">
        <authorList>
            <consortium name="WormBaseParasite"/>
        </authorList>
    </citation>
    <scope>IDENTIFICATION</scope>
    <source>
        <strain evidence="2">KR3021</strain>
    </source>
</reference>
<name>A0AC35UD41_9BILA</name>
<dbReference type="WBParaSite" id="RSKR_0000986600.1">
    <property type="protein sequence ID" value="RSKR_0000986600.1"/>
    <property type="gene ID" value="RSKR_0000986600"/>
</dbReference>
<evidence type="ECO:0000313" key="2">
    <source>
        <dbReference type="WBParaSite" id="RSKR_0000986600.1"/>
    </source>
</evidence>
<evidence type="ECO:0000313" key="1">
    <source>
        <dbReference type="Proteomes" id="UP000095286"/>
    </source>
</evidence>
<protein>
    <submittedName>
        <fullName evidence="2">Transposase</fullName>
    </submittedName>
</protein>
<sequence length="75" mass="8386">MKRPTRGINWGAKMVDELNDKAMGFVGNNSGKLWQAPDKSPQRSRIYLARDKVQRPDYAGVSAPRRLIDEGPSSV</sequence>
<accession>A0AC35UD41</accession>
<dbReference type="Proteomes" id="UP000095286">
    <property type="component" value="Unplaced"/>
</dbReference>
<proteinExistence type="predicted"/>
<organism evidence="1 2">
    <name type="scientific">Rhabditophanes sp. KR3021</name>
    <dbReference type="NCBI Taxonomy" id="114890"/>
    <lineage>
        <taxon>Eukaryota</taxon>
        <taxon>Metazoa</taxon>
        <taxon>Ecdysozoa</taxon>
        <taxon>Nematoda</taxon>
        <taxon>Chromadorea</taxon>
        <taxon>Rhabditida</taxon>
        <taxon>Tylenchina</taxon>
        <taxon>Panagrolaimomorpha</taxon>
        <taxon>Strongyloidoidea</taxon>
        <taxon>Alloionematidae</taxon>
        <taxon>Rhabditophanes</taxon>
    </lineage>
</organism>